<dbReference type="PRINTS" id="PR00146">
    <property type="entry name" value="DHPICSNTHASE"/>
</dbReference>
<dbReference type="AlphaFoldDB" id="A0A0R1XLX4"/>
<gene>
    <name evidence="5" type="ORF">FC83_GL001323</name>
</gene>
<reference evidence="5 6" key="1">
    <citation type="journal article" date="2015" name="Genome Announc.">
        <title>Expanding the biotechnology potential of lactobacilli through comparative genomics of 213 strains and associated genera.</title>
        <authorList>
            <person name="Sun Z."/>
            <person name="Harris H.M."/>
            <person name="McCann A."/>
            <person name="Guo C."/>
            <person name="Argimon S."/>
            <person name="Zhang W."/>
            <person name="Yang X."/>
            <person name="Jeffery I.B."/>
            <person name="Cooney J.C."/>
            <person name="Kagawa T.F."/>
            <person name="Liu W."/>
            <person name="Song Y."/>
            <person name="Salvetti E."/>
            <person name="Wrobel A."/>
            <person name="Rasinkangas P."/>
            <person name="Parkhill J."/>
            <person name="Rea M.C."/>
            <person name="O'Sullivan O."/>
            <person name="Ritari J."/>
            <person name="Douillard F.P."/>
            <person name="Paul Ross R."/>
            <person name="Yang R."/>
            <person name="Briner A.E."/>
            <person name="Felis G.E."/>
            <person name="de Vos W.M."/>
            <person name="Barrangou R."/>
            <person name="Klaenhammer T.R."/>
            <person name="Caufield P.W."/>
            <person name="Cui Y."/>
            <person name="Zhang H."/>
            <person name="O'Toole P.W."/>
        </authorList>
    </citation>
    <scope>NUCLEOTIDE SEQUENCE [LARGE SCALE GENOMIC DNA]</scope>
    <source>
        <strain evidence="5 6">DSM 18527</strain>
    </source>
</reference>
<organism evidence="5 6">
    <name type="scientific">Agrilactobacillus composti DSM 18527 = JCM 14202</name>
    <dbReference type="NCBI Taxonomy" id="1423734"/>
    <lineage>
        <taxon>Bacteria</taxon>
        <taxon>Bacillati</taxon>
        <taxon>Bacillota</taxon>
        <taxon>Bacilli</taxon>
        <taxon>Lactobacillales</taxon>
        <taxon>Lactobacillaceae</taxon>
        <taxon>Agrilactobacillus</taxon>
    </lineage>
</organism>
<dbReference type="eggNOG" id="COG0329">
    <property type="taxonomic scope" value="Bacteria"/>
</dbReference>
<evidence type="ECO:0008006" key="7">
    <source>
        <dbReference type="Google" id="ProtNLM"/>
    </source>
</evidence>
<evidence type="ECO:0000256" key="1">
    <source>
        <dbReference type="ARBA" id="ARBA00023239"/>
    </source>
</evidence>
<dbReference type="EMBL" id="AZGA01000087">
    <property type="protein sequence ID" value="KRM30765.1"/>
    <property type="molecule type" value="Genomic_DNA"/>
</dbReference>
<evidence type="ECO:0000256" key="3">
    <source>
        <dbReference type="PIRSR" id="PIRSR001365-1"/>
    </source>
</evidence>
<dbReference type="GO" id="GO:0005829">
    <property type="term" value="C:cytosol"/>
    <property type="evidence" value="ECO:0007669"/>
    <property type="project" value="TreeGrafter"/>
</dbReference>
<dbReference type="PIRSF" id="PIRSF001365">
    <property type="entry name" value="DHDPS"/>
    <property type="match status" value="1"/>
</dbReference>
<dbReference type="PANTHER" id="PTHR12128:SF28">
    <property type="entry name" value="2-DEHYDRO-3-DEOXY-D-GLUCONATE ALDOLASE YAGE-RELATED"/>
    <property type="match status" value="1"/>
</dbReference>
<evidence type="ECO:0000256" key="2">
    <source>
        <dbReference type="PIRNR" id="PIRNR001365"/>
    </source>
</evidence>
<comment type="similarity">
    <text evidence="2">Belongs to the DapA family.</text>
</comment>
<dbReference type="InterPro" id="IPR013785">
    <property type="entry name" value="Aldolase_TIM"/>
</dbReference>
<dbReference type="Proteomes" id="UP000051236">
    <property type="component" value="Unassembled WGS sequence"/>
</dbReference>
<evidence type="ECO:0000256" key="4">
    <source>
        <dbReference type="PIRSR" id="PIRSR001365-2"/>
    </source>
</evidence>
<feature type="active site" description="Proton donor/acceptor" evidence="3">
    <location>
        <position position="152"/>
    </location>
</feature>
<dbReference type="SMART" id="SM01130">
    <property type="entry name" value="DHDPS"/>
    <property type="match status" value="1"/>
</dbReference>
<dbReference type="PATRIC" id="fig|1423734.3.peg.1338"/>
<name>A0A0R1XLX4_9LACO</name>
<dbReference type="InterPro" id="IPR002220">
    <property type="entry name" value="DapA-like"/>
</dbReference>
<sequence length="325" mass="36400">MLTADQILLLFSMKGPMLMTNPKFMTPVITAFDENGNLDTQSNLHIYDFLIDAGIDGLLIMGSAGEFYALTHEEKKQLIDLSITHIHGRIKTLYGTGCMTVEESIELSQYAVEKGAKDIILMSPYYFGLSEDILYDYFGKIAQSVNCNVYLYNFPARTGYDLSPELTLKLIHDFPNIVGYKDTVSDMAHTRKLIRAIAPKYPNFEIYSGFDENYTRNVLSGGNGGIGALSNLYPELFVKLVKATNSKNWDEINQIQIIIDQLMSLYDITPCFIPIIKQAMILRGLNLQGYCKSPISPATPAQTNQIKQILNAIDMSNILAEETVN</sequence>
<dbReference type="GO" id="GO:0016829">
    <property type="term" value="F:lyase activity"/>
    <property type="evidence" value="ECO:0007669"/>
    <property type="project" value="UniProtKB-KW"/>
</dbReference>
<dbReference type="Pfam" id="PF00701">
    <property type="entry name" value="DHDPS"/>
    <property type="match status" value="1"/>
</dbReference>
<dbReference type="PANTHER" id="PTHR12128">
    <property type="entry name" value="DIHYDRODIPICOLINATE SYNTHASE"/>
    <property type="match status" value="1"/>
</dbReference>
<dbReference type="Gene3D" id="3.20.20.70">
    <property type="entry name" value="Aldolase class I"/>
    <property type="match status" value="1"/>
</dbReference>
<evidence type="ECO:0000313" key="5">
    <source>
        <dbReference type="EMBL" id="KRM30765.1"/>
    </source>
</evidence>
<keyword evidence="6" id="KW-1185">Reference proteome</keyword>
<comment type="caution">
    <text evidence="5">The sequence shown here is derived from an EMBL/GenBank/DDBJ whole genome shotgun (WGS) entry which is preliminary data.</text>
</comment>
<dbReference type="SUPFAM" id="SSF51569">
    <property type="entry name" value="Aldolase"/>
    <property type="match status" value="1"/>
</dbReference>
<protein>
    <recommendedName>
        <fullName evidence="7">Dihydrodipicolinate synthase</fullName>
    </recommendedName>
</protein>
<proteinExistence type="inferred from homology"/>
<keyword evidence="1 2" id="KW-0456">Lyase</keyword>
<feature type="active site" description="Schiff-base intermediate with substrate" evidence="3">
    <location>
        <position position="181"/>
    </location>
</feature>
<dbReference type="STRING" id="1423734.FC83_GL001323"/>
<accession>A0A0R1XLX4</accession>
<dbReference type="CDD" id="cd00408">
    <property type="entry name" value="DHDPS-like"/>
    <property type="match status" value="1"/>
</dbReference>
<feature type="binding site" evidence="4">
    <location>
        <position position="226"/>
    </location>
    <ligand>
        <name>pyruvate</name>
        <dbReference type="ChEBI" id="CHEBI:15361"/>
    </ligand>
</feature>
<evidence type="ECO:0000313" key="6">
    <source>
        <dbReference type="Proteomes" id="UP000051236"/>
    </source>
</evidence>